<dbReference type="PANTHER" id="PTHR45913">
    <property type="entry name" value="EPM2A-INTERACTING PROTEIN 1"/>
    <property type="match status" value="1"/>
</dbReference>
<dbReference type="OrthoDB" id="6410122at2759"/>
<dbReference type="EMBL" id="BMAV01023562">
    <property type="protein sequence ID" value="GFY79410.1"/>
    <property type="molecule type" value="Genomic_DNA"/>
</dbReference>
<dbReference type="Proteomes" id="UP000886998">
    <property type="component" value="Unassembled WGS sequence"/>
</dbReference>
<reference evidence="2" key="1">
    <citation type="submission" date="2020-08" db="EMBL/GenBank/DDBJ databases">
        <title>Multicomponent nature underlies the extraordinary mechanical properties of spider dragline silk.</title>
        <authorList>
            <person name="Kono N."/>
            <person name="Nakamura H."/>
            <person name="Mori M."/>
            <person name="Yoshida Y."/>
            <person name="Ohtoshi R."/>
            <person name="Malay A.D."/>
            <person name="Moran D.A.P."/>
            <person name="Tomita M."/>
            <person name="Numata K."/>
            <person name="Arakawa K."/>
        </authorList>
    </citation>
    <scope>NUCLEOTIDE SEQUENCE</scope>
</reference>
<evidence type="ECO:0000313" key="2">
    <source>
        <dbReference type="EMBL" id="GFY79410.1"/>
    </source>
</evidence>
<proteinExistence type="predicted"/>
<dbReference type="InterPro" id="IPR012337">
    <property type="entry name" value="RNaseH-like_sf"/>
</dbReference>
<evidence type="ECO:0000259" key="1">
    <source>
        <dbReference type="Pfam" id="PF18658"/>
    </source>
</evidence>
<evidence type="ECO:0000313" key="3">
    <source>
        <dbReference type="Proteomes" id="UP000886998"/>
    </source>
</evidence>
<dbReference type="PANTHER" id="PTHR45913:SF5">
    <property type="entry name" value="GENERAL TRANSCRIPTION FACTOR II-I REPEAT DOMAIN-CONTAINING PROTEIN 2A-LIKE PROTEIN"/>
    <property type="match status" value="1"/>
</dbReference>
<accession>A0A8X6YXT4</accession>
<dbReference type="SUPFAM" id="SSF53098">
    <property type="entry name" value="Ribonuclease H-like"/>
    <property type="match status" value="1"/>
</dbReference>
<dbReference type="Pfam" id="PF18658">
    <property type="entry name" value="zf-C2H2_12"/>
    <property type="match status" value="1"/>
</dbReference>
<name>A0A8X6YXT4_9ARAC</name>
<organism evidence="2 3">
    <name type="scientific">Trichonephila inaurata madagascariensis</name>
    <dbReference type="NCBI Taxonomy" id="2747483"/>
    <lineage>
        <taxon>Eukaryota</taxon>
        <taxon>Metazoa</taxon>
        <taxon>Ecdysozoa</taxon>
        <taxon>Arthropoda</taxon>
        <taxon>Chelicerata</taxon>
        <taxon>Arachnida</taxon>
        <taxon>Araneae</taxon>
        <taxon>Araneomorphae</taxon>
        <taxon>Entelegynae</taxon>
        <taxon>Araneoidea</taxon>
        <taxon>Nephilidae</taxon>
        <taxon>Trichonephila</taxon>
        <taxon>Trichonephila inaurata</taxon>
    </lineage>
</organism>
<feature type="domain" description="SPIN-DOC-like zinc-finger" evidence="1">
    <location>
        <begin position="16"/>
        <end position="65"/>
    </location>
</feature>
<gene>
    <name evidence="2" type="primary">GTF2IRD2</name>
    <name evidence="2" type="ORF">TNIN_330151</name>
</gene>
<sequence length="531" mass="61046">MEKKRKIDSECRTFKDKWNFQYFVIESCNKALCLICNETIAVLKEYNIKRHYESKHLQNYSKYTGSLRTEQFEALKLGLKSQQSLFTKANTEQESATRASFRVALEIAKRGKPFTDGEMIKECLIAVAEEICPEKINLFKNVSLSANTVARRVQDIAENISSQLSDKNGHPEWFSLALDESTDVSDTAQVLIFIRGVDKSYEVYEELLDIDSIHGTTTGADIFKGVENAINKKNLRWRNLKSITTDGDKNMCGKNKGVVALVSKAVENDGGSKPLVLHCIIHQQSLCGKCLDMSEVLKPVISVVNFIRSTGLNHRQFREFIEEIGENDLPYHTAVRWLSCGKVLKRFFELRADIEIFLNEKQRPFADLENSEWMWKLAFYVDLTNHMNELNLRLQGENQLLPDLYTNIKSFRQKIILFQSQLRKKCFTHFKTCEIFSHTTETEFPVNFAIETLSALKINFDTRFSDFDVIANEIKLFQNPFDSDIETLAPEVQMEIIDLHNSNKDKSLAVAGQIDDTRLKLSRALVWRPLT</sequence>
<comment type="caution">
    <text evidence="2">The sequence shown here is derived from an EMBL/GenBank/DDBJ whole genome shotgun (WGS) entry which is preliminary data.</text>
</comment>
<dbReference type="AlphaFoldDB" id="A0A8X6YXT4"/>
<keyword evidence="3" id="KW-1185">Reference proteome</keyword>
<dbReference type="InterPro" id="IPR040647">
    <property type="entry name" value="SPIN-DOC_Znf-C2H2"/>
</dbReference>
<protein>
    <submittedName>
        <fullName evidence="2">General transcription factor II-I repeat domain-containing protein 2</fullName>
    </submittedName>
</protein>